<proteinExistence type="predicted"/>
<reference evidence="2" key="1">
    <citation type="journal article" date="2023" name="G3 (Bethesda)">
        <title>Genome assembly and association tests identify interacting loci associated with vigor, precocity, and sex in interspecific pistachio rootstocks.</title>
        <authorList>
            <person name="Palmer W."/>
            <person name="Jacygrad E."/>
            <person name="Sagayaradj S."/>
            <person name="Cavanaugh K."/>
            <person name="Han R."/>
            <person name="Bertier L."/>
            <person name="Beede B."/>
            <person name="Kafkas S."/>
            <person name="Golino D."/>
            <person name="Preece J."/>
            <person name="Michelmore R."/>
        </authorList>
    </citation>
    <scope>NUCLEOTIDE SEQUENCE [LARGE SCALE GENOMIC DNA]</scope>
</reference>
<dbReference type="EMBL" id="CM047736">
    <property type="protein sequence ID" value="KAJ0054046.1"/>
    <property type="molecule type" value="Genomic_DNA"/>
</dbReference>
<organism evidence="1 2">
    <name type="scientific">Pistacia integerrima</name>
    <dbReference type="NCBI Taxonomy" id="434235"/>
    <lineage>
        <taxon>Eukaryota</taxon>
        <taxon>Viridiplantae</taxon>
        <taxon>Streptophyta</taxon>
        <taxon>Embryophyta</taxon>
        <taxon>Tracheophyta</taxon>
        <taxon>Spermatophyta</taxon>
        <taxon>Magnoliopsida</taxon>
        <taxon>eudicotyledons</taxon>
        <taxon>Gunneridae</taxon>
        <taxon>Pentapetalae</taxon>
        <taxon>rosids</taxon>
        <taxon>malvids</taxon>
        <taxon>Sapindales</taxon>
        <taxon>Anacardiaceae</taxon>
        <taxon>Pistacia</taxon>
    </lineage>
</organism>
<dbReference type="Proteomes" id="UP001163603">
    <property type="component" value="Chromosome 1"/>
</dbReference>
<evidence type="ECO:0000313" key="1">
    <source>
        <dbReference type="EMBL" id="KAJ0054046.1"/>
    </source>
</evidence>
<gene>
    <name evidence="1" type="ORF">Pint_02019</name>
</gene>
<name>A0ACC0ZMM5_9ROSI</name>
<evidence type="ECO:0000313" key="2">
    <source>
        <dbReference type="Proteomes" id="UP001163603"/>
    </source>
</evidence>
<comment type="caution">
    <text evidence="1">The sequence shown here is derived from an EMBL/GenBank/DDBJ whole genome shotgun (WGS) entry which is preliminary data.</text>
</comment>
<protein>
    <submittedName>
        <fullName evidence="1">Uncharacterized protein</fullName>
    </submittedName>
</protein>
<sequence>MRFLMIVLKPLHQSRFSAELIASILIGPSALGGFTFWKFEALKWMNLFPFDHNMLLETFGNLGVTYYMFLVGLEMDLSNLKHTGKKSWSIAIAGILVPFCVGALLFFVPILRDMSRRPSAIGAVFWAITLTITSFPDLARTLSDVKLLHTELGRTALTSSIITDISTWILLAMAITLFGESRQSIIFRTIPIISFGLFCYFALRPAIAWMIQRTKNKQGKVSDRQVYFILTGVLLCGFMADACGSHSLVGGFMFGLIIPKGELAIEIMERTEESVTGIMLPTFIITSSLAKIVSTVFVSSIFGMSLKEGLILGGLMNSKGVFALIVLNEGRNIKGLDVNYMVTMVLTILLMTCSVGPMVVLINKTGKHSSQTKLKTIKATSPNSEFRILTCIHSIQNLSGIIRVLEISNATEKVPICVYAVHLVELTERASAMLVVHDKLKTNTLSRTTSSEKVHSDHIFDAFQSYKMGNESSFVHQLTVLSPYTTMHEDIAKLAQDRATTMILIPFHKQPTADGGFQCDNPSIKEVNRHLLAKSPCSVGILVDRGLGPTKQGKPVFGGRSPGLQLAMIFLGGPDDHEALSYAWRMAGKQSVTLTVVRFRQHQAQIMPENKDNDENDEDSVGTKKEFDDDYINEFRFKSMCDPSIIYHEKVVNNSEELEKTISEQYNNFDLYMVGRGLEVKTPLTKGLIDWGDSSTLGPIGDTLVSCKYTAHASLLVVQQSPFASDVSLQRSKSKFEQRKWASPVLNPEYEAIVNESIKG</sequence>
<keyword evidence="2" id="KW-1185">Reference proteome</keyword>
<accession>A0ACC0ZMM5</accession>